<dbReference type="InterPro" id="IPR011032">
    <property type="entry name" value="GroES-like_sf"/>
</dbReference>
<keyword evidence="1" id="KW-0521">NADP</keyword>
<protein>
    <submittedName>
        <fullName evidence="4">NAD(P)H-quinone oxidoreductase</fullName>
    </submittedName>
</protein>
<comment type="caution">
    <text evidence="4">The sequence shown here is derived from an EMBL/GenBank/DDBJ whole genome shotgun (WGS) entry which is preliminary data.</text>
</comment>
<dbReference type="GO" id="GO:0070402">
    <property type="term" value="F:NADPH binding"/>
    <property type="evidence" value="ECO:0007669"/>
    <property type="project" value="TreeGrafter"/>
</dbReference>
<sequence>MSPTIPETMTAIAITAPGGPEVLQPVRLPVPVPGPGEVLIRLEAAGINRPDVFQRLGLYPPPPGAPETPGLEGAGTVAALGPEVGGLAVGDRVTALLAGGGYAEYALAPASLCLPVPDGLSMVEAAALPETFFTVWTNVFERGALKPGERFLVHGGASGIGTTAIQLAAALRATVFTTVGGGAKVAPLKALGAQRVIDYETEDFVEVIKAETGKKGVDVVLDMVGGDYVQRNINCMAVGGRLVYIAFLKGAQVEVNLMNLMLKRLTVTGSTLRIRPVAEKAAIAAALRETVWPLLAAGKIRPVIDRTFPLADAAGAHTRMDDRGHLGKIVLTI</sequence>
<dbReference type="EMBL" id="QGLF01000002">
    <property type="protein sequence ID" value="PWR22237.1"/>
    <property type="molecule type" value="Genomic_DNA"/>
</dbReference>
<evidence type="ECO:0000256" key="1">
    <source>
        <dbReference type="ARBA" id="ARBA00022857"/>
    </source>
</evidence>
<dbReference type="InterPro" id="IPR013154">
    <property type="entry name" value="ADH-like_N"/>
</dbReference>
<dbReference type="GO" id="GO:0016651">
    <property type="term" value="F:oxidoreductase activity, acting on NAD(P)H"/>
    <property type="evidence" value="ECO:0007669"/>
    <property type="project" value="TreeGrafter"/>
</dbReference>
<dbReference type="Pfam" id="PF13602">
    <property type="entry name" value="ADH_zinc_N_2"/>
    <property type="match status" value="1"/>
</dbReference>
<dbReference type="Pfam" id="PF08240">
    <property type="entry name" value="ADH_N"/>
    <property type="match status" value="1"/>
</dbReference>
<dbReference type="PANTHER" id="PTHR48106:SF8">
    <property type="entry name" value="OS02G0805600 PROTEIN"/>
    <property type="match status" value="1"/>
</dbReference>
<evidence type="ECO:0000313" key="5">
    <source>
        <dbReference type="Proteomes" id="UP000246077"/>
    </source>
</evidence>
<dbReference type="Gene3D" id="3.40.50.720">
    <property type="entry name" value="NAD(P)-binding Rossmann-like Domain"/>
    <property type="match status" value="1"/>
</dbReference>
<dbReference type="SUPFAM" id="SSF50129">
    <property type="entry name" value="GroES-like"/>
    <property type="match status" value="1"/>
</dbReference>
<dbReference type="RefSeq" id="WP_109920882.1">
    <property type="nucleotide sequence ID" value="NZ_QGLF01000002.1"/>
</dbReference>
<dbReference type="NCBIfam" id="TIGR02824">
    <property type="entry name" value="quinone_pig3"/>
    <property type="match status" value="1"/>
</dbReference>
<proteinExistence type="predicted"/>
<dbReference type="PANTHER" id="PTHR48106">
    <property type="entry name" value="QUINONE OXIDOREDUCTASE PIG3-RELATED"/>
    <property type="match status" value="1"/>
</dbReference>
<feature type="domain" description="Enoyl reductase (ER)" evidence="3">
    <location>
        <begin position="18"/>
        <end position="331"/>
    </location>
</feature>
<dbReference type="SMART" id="SM00829">
    <property type="entry name" value="PKS_ER"/>
    <property type="match status" value="1"/>
</dbReference>
<accession>A0A317E592</accession>
<organism evidence="4 5">
    <name type="scientific">Zavarzinia compransoris</name>
    <dbReference type="NCBI Taxonomy" id="1264899"/>
    <lineage>
        <taxon>Bacteria</taxon>
        <taxon>Pseudomonadati</taxon>
        <taxon>Pseudomonadota</taxon>
        <taxon>Alphaproteobacteria</taxon>
        <taxon>Rhodospirillales</taxon>
        <taxon>Zavarziniaceae</taxon>
        <taxon>Zavarzinia</taxon>
    </lineage>
</organism>
<dbReference type="OrthoDB" id="9780520at2"/>
<evidence type="ECO:0000259" key="3">
    <source>
        <dbReference type="SMART" id="SM00829"/>
    </source>
</evidence>
<reference evidence="5" key="1">
    <citation type="submission" date="2018-05" db="EMBL/GenBank/DDBJ databases">
        <title>Zavarzinia sp. HR-AS.</title>
        <authorList>
            <person name="Lee Y."/>
            <person name="Jeon C.O."/>
        </authorList>
    </citation>
    <scope>NUCLEOTIDE SEQUENCE [LARGE SCALE GENOMIC DNA]</scope>
    <source>
        <strain evidence="5">DSM 1231</strain>
    </source>
</reference>
<dbReference type="Proteomes" id="UP000246077">
    <property type="component" value="Unassembled WGS sequence"/>
</dbReference>
<dbReference type="InterPro" id="IPR036291">
    <property type="entry name" value="NAD(P)-bd_dom_sf"/>
</dbReference>
<evidence type="ECO:0000256" key="2">
    <source>
        <dbReference type="ARBA" id="ARBA00023002"/>
    </source>
</evidence>
<dbReference type="CDD" id="cd05276">
    <property type="entry name" value="p53_inducible_oxidoreductase"/>
    <property type="match status" value="1"/>
</dbReference>
<dbReference type="Gene3D" id="3.90.180.10">
    <property type="entry name" value="Medium-chain alcohol dehydrogenases, catalytic domain"/>
    <property type="match status" value="1"/>
</dbReference>
<keyword evidence="2" id="KW-0560">Oxidoreductase</keyword>
<gene>
    <name evidence="4" type="ORF">DKG75_09750</name>
</gene>
<dbReference type="InterPro" id="IPR014189">
    <property type="entry name" value="Quinone_OxRdtase_PIG3"/>
</dbReference>
<evidence type="ECO:0000313" key="4">
    <source>
        <dbReference type="EMBL" id="PWR22237.1"/>
    </source>
</evidence>
<dbReference type="SUPFAM" id="SSF51735">
    <property type="entry name" value="NAD(P)-binding Rossmann-fold domains"/>
    <property type="match status" value="1"/>
</dbReference>
<dbReference type="InterPro" id="IPR020843">
    <property type="entry name" value="ER"/>
</dbReference>
<name>A0A317E592_9PROT</name>
<dbReference type="AlphaFoldDB" id="A0A317E592"/>
<keyword evidence="5" id="KW-1185">Reference proteome</keyword>